<evidence type="ECO:0000259" key="8">
    <source>
        <dbReference type="PROSITE" id="PS51192"/>
    </source>
</evidence>
<dbReference type="InterPro" id="IPR011545">
    <property type="entry name" value="DEAD/DEAH_box_helicase_dom"/>
</dbReference>
<dbReference type="GO" id="GO:0016787">
    <property type="term" value="F:hydrolase activity"/>
    <property type="evidence" value="ECO:0007669"/>
    <property type="project" value="UniProtKB-KW"/>
</dbReference>
<evidence type="ECO:0000256" key="3">
    <source>
        <dbReference type="ARBA" id="ARBA00022806"/>
    </source>
</evidence>
<dbReference type="PANTHER" id="PTHR47959">
    <property type="entry name" value="ATP-DEPENDENT RNA HELICASE RHLE-RELATED"/>
    <property type="match status" value="1"/>
</dbReference>
<feature type="compositionally biased region" description="Polar residues" evidence="7">
    <location>
        <begin position="733"/>
        <end position="743"/>
    </location>
</feature>
<comment type="caution">
    <text evidence="10">The sequence shown here is derived from an EMBL/GenBank/DDBJ whole genome shotgun (WGS) entry which is preliminary data.</text>
</comment>
<evidence type="ECO:0000256" key="1">
    <source>
        <dbReference type="ARBA" id="ARBA00022741"/>
    </source>
</evidence>
<evidence type="ECO:0000313" key="10">
    <source>
        <dbReference type="EMBL" id="NJB68029.1"/>
    </source>
</evidence>
<dbReference type="PROSITE" id="PS51192">
    <property type="entry name" value="HELICASE_ATP_BIND_1"/>
    <property type="match status" value="1"/>
</dbReference>
<dbReference type="PROSITE" id="PS00039">
    <property type="entry name" value="DEAD_ATP_HELICASE"/>
    <property type="match status" value="1"/>
</dbReference>
<keyword evidence="1 6" id="KW-0547">Nucleotide-binding</keyword>
<gene>
    <name evidence="10" type="ORF">GGQ74_001702</name>
</gene>
<evidence type="ECO:0000256" key="2">
    <source>
        <dbReference type="ARBA" id="ARBA00022801"/>
    </source>
</evidence>
<sequence length="743" mass="82103">MSEDHNIFGLKSPKRKAAQPQQDAAPKDVQKPAEQAAPAPEAAAKPAPEAKAKPATMAAAVAAEQDEKPARSRRPRRRRSSRSRRPEGQQPTETISETPAAAIAEAPIEPAPFETLEPPLAPEAEQALPASDTGESIIVESTPTAEPVRPASRRAPRQSEAATPAPKPAHERQEVVEMPEDESLPEITLEELPEPLQQACARAGWTALMPVQAKAIPYLLAGRDLMIQSRTGSGKTGSFGLPILGRIKAERNECQALVLVPTRELAQQVAREIELISAGTGVRTVAVFGGTGYATQLEAFRQGAHVVVGTPGRVLDHLLRGSLNLGGLDTLVFDEADRMLSIGFYPDMKQVQRYLPRRRINMLMTSATYPHHVLRLAGEFMDRPRLLSLSGEQVHVADTPHVYYECPAMQKDRALVRIIELKNPATGFIFCNTKQHVHYLTTVLQRFGYDADELSGDLTQVKREQVLERLRTGNLRFLVATDVAARGIDVPDISHVFLYEPPDDHEVYIHRAGRTGRAGATGEVISLVDVMERLALERIAKTYKIKLEKRDLPSDDDLAAAVGIRVTALLEARIRELDNVTRERIQRFVPLVRSLSEHEDIVQLVAMLLDECYQKTLHSTPQPPAPKPPKPREERRERRERKPAPARNEEERIEDAQDESESPAPKKRKRRRRKPRTGEAAENGAPQTPSQAAAPRTPEASQNGDAPEGDAPAKRRRPRKRRRKPRTGEGSAPQETSGGSDDE</sequence>
<dbReference type="InterPro" id="IPR000629">
    <property type="entry name" value="RNA-helicase_DEAD-box_CS"/>
</dbReference>
<dbReference type="SUPFAM" id="SSF52540">
    <property type="entry name" value="P-loop containing nucleoside triphosphate hydrolases"/>
    <property type="match status" value="1"/>
</dbReference>
<organism evidence="10 11">
    <name type="scientific">Desulfobaculum xiamenense</name>
    <dbReference type="NCBI Taxonomy" id="995050"/>
    <lineage>
        <taxon>Bacteria</taxon>
        <taxon>Pseudomonadati</taxon>
        <taxon>Thermodesulfobacteriota</taxon>
        <taxon>Desulfovibrionia</taxon>
        <taxon>Desulfovibrionales</taxon>
        <taxon>Desulfovibrionaceae</taxon>
        <taxon>Desulfobaculum</taxon>
    </lineage>
</organism>
<accession>A0A846QTR5</accession>
<dbReference type="CDD" id="cd18787">
    <property type="entry name" value="SF2_C_DEAD"/>
    <property type="match status" value="1"/>
</dbReference>
<dbReference type="Proteomes" id="UP000580856">
    <property type="component" value="Unassembled WGS sequence"/>
</dbReference>
<keyword evidence="4 6" id="KW-0067">ATP-binding</keyword>
<reference evidence="10 11" key="1">
    <citation type="submission" date="2020-03" db="EMBL/GenBank/DDBJ databases">
        <title>Genomic Encyclopedia of Type Strains, Phase IV (KMG-IV): sequencing the most valuable type-strain genomes for metagenomic binning, comparative biology and taxonomic classification.</title>
        <authorList>
            <person name="Goeker M."/>
        </authorList>
    </citation>
    <scope>NUCLEOTIDE SEQUENCE [LARGE SCALE GENOMIC DNA]</scope>
    <source>
        <strain evidence="10 11">DSM 24233</strain>
    </source>
</reference>
<dbReference type="EC" id="3.6.4.13" evidence="10"/>
<feature type="compositionally biased region" description="Basic and acidic residues" evidence="7">
    <location>
        <begin position="630"/>
        <end position="650"/>
    </location>
</feature>
<dbReference type="Pfam" id="PF00270">
    <property type="entry name" value="DEAD"/>
    <property type="match status" value="1"/>
</dbReference>
<feature type="compositionally biased region" description="Acidic residues" evidence="7">
    <location>
        <begin position="651"/>
        <end position="661"/>
    </location>
</feature>
<feature type="compositionally biased region" description="Basic residues" evidence="7">
    <location>
        <begin position="71"/>
        <end position="83"/>
    </location>
</feature>
<dbReference type="SMART" id="SM00490">
    <property type="entry name" value="HELICc"/>
    <property type="match status" value="1"/>
</dbReference>
<feature type="region of interest" description="Disordered" evidence="7">
    <location>
        <begin position="616"/>
        <end position="743"/>
    </location>
</feature>
<dbReference type="GO" id="GO:0003676">
    <property type="term" value="F:nucleic acid binding"/>
    <property type="evidence" value="ECO:0007669"/>
    <property type="project" value="InterPro"/>
</dbReference>
<protein>
    <submittedName>
        <fullName evidence="10">ATP-dependent RNA helicase DeaD</fullName>
        <ecNumber evidence="10">3.6.4.13</ecNumber>
    </submittedName>
</protein>
<evidence type="ECO:0000256" key="5">
    <source>
        <dbReference type="ARBA" id="ARBA00038437"/>
    </source>
</evidence>
<feature type="compositionally biased region" description="Low complexity" evidence="7">
    <location>
        <begin position="32"/>
        <end position="63"/>
    </location>
</feature>
<dbReference type="InterPro" id="IPR014001">
    <property type="entry name" value="Helicase_ATP-bd"/>
</dbReference>
<dbReference type="GO" id="GO:0003724">
    <property type="term" value="F:RNA helicase activity"/>
    <property type="evidence" value="ECO:0007669"/>
    <property type="project" value="UniProtKB-EC"/>
</dbReference>
<evidence type="ECO:0000256" key="6">
    <source>
        <dbReference type="RuleBase" id="RU000492"/>
    </source>
</evidence>
<keyword evidence="3 6" id="KW-0347">Helicase</keyword>
<dbReference type="Pfam" id="PF00271">
    <property type="entry name" value="Helicase_C"/>
    <property type="match status" value="1"/>
</dbReference>
<feature type="compositionally biased region" description="Basic residues" evidence="7">
    <location>
        <begin position="665"/>
        <end position="675"/>
    </location>
</feature>
<dbReference type="PROSITE" id="PS51194">
    <property type="entry name" value="HELICASE_CTER"/>
    <property type="match status" value="1"/>
</dbReference>
<evidence type="ECO:0000256" key="4">
    <source>
        <dbReference type="ARBA" id="ARBA00022840"/>
    </source>
</evidence>
<dbReference type="InterPro" id="IPR050079">
    <property type="entry name" value="DEAD_box_RNA_helicase"/>
</dbReference>
<dbReference type="AlphaFoldDB" id="A0A846QTR5"/>
<feature type="domain" description="Helicase C-terminal" evidence="9">
    <location>
        <begin position="410"/>
        <end position="558"/>
    </location>
</feature>
<name>A0A846QTR5_9BACT</name>
<feature type="domain" description="Helicase ATP-binding" evidence="8">
    <location>
        <begin position="216"/>
        <end position="387"/>
    </location>
</feature>
<dbReference type="SMART" id="SM00487">
    <property type="entry name" value="DEXDc"/>
    <property type="match status" value="1"/>
</dbReference>
<keyword evidence="11" id="KW-1185">Reference proteome</keyword>
<comment type="similarity">
    <text evidence="5 6">Belongs to the DEAD box helicase family.</text>
</comment>
<dbReference type="GO" id="GO:0005829">
    <property type="term" value="C:cytosol"/>
    <property type="evidence" value="ECO:0007669"/>
    <property type="project" value="TreeGrafter"/>
</dbReference>
<dbReference type="EMBL" id="JAATJA010000002">
    <property type="protein sequence ID" value="NJB68029.1"/>
    <property type="molecule type" value="Genomic_DNA"/>
</dbReference>
<dbReference type="PANTHER" id="PTHR47959:SF1">
    <property type="entry name" value="ATP-DEPENDENT RNA HELICASE DBPA"/>
    <property type="match status" value="1"/>
</dbReference>
<evidence type="ECO:0000259" key="9">
    <source>
        <dbReference type="PROSITE" id="PS51194"/>
    </source>
</evidence>
<dbReference type="CDD" id="cd00268">
    <property type="entry name" value="DEADc"/>
    <property type="match status" value="1"/>
</dbReference>
<dbReference type="Gene3D" id="3.40.50.300">
    <property type="entry name" value="P-loop containing nucleotide triphosphate hydrolases"/>
    <property type="match status" value="2"/>
</dbReference>
<feature type="compositionally biased region" description="Basic residues" evidence="7">
    <location>
        <begin position="714"/>
        <end position="725"/>
    </location>
</feature>
<feature type="compositionally biased region" description="Low complexity" evidence="7">
    <location>
        <begin position="91"/>
        <end position="130"/>
    </location>
</feature>
<evidence type="ECO:0000313" key="11">
    <source>
        <dbReference type="Proteomes" id="UP000580856"/>
    </source>
</evidence>
<dbReference type="InterPro" id="IPR001650">
    <property type="entry name" value="Helicase_C-like"/>
</dbReference>
<dbReference type="InterPro" id="IPR027417">
    <property type="entry name" value="P-loop_NTPase"/>
</dbReference>
<keyword evidence="2 6" id="KW-0378">Hydrolase</keyword>
<dbReference type="InterPro" id="IPR044742">
    <property type="entry name" value="DEAD/DEAH_RhlB"/>
</dbReference>
<proteinExistence type="inferred from homology"/>
<evidence type="ECO:0000256" key="7">
    <source>
        <dbReference type="SAM" id="MobiDB-lite"/>
    </source>
</evidence>
<feature type="region of interest" description="Disordered" evidence="7">
    <location>
        <begin position="1"/>
        <end position="179"/>
    </location>
</feature>
<dbReference type="GO" id="GO:0005524">
    <property type="term" value="F:ATP binding"/>
    <property type="evidence" value="ECO:0007669"/>
    <property type="project" value="UniProtKB-KW"/>
</dbReference>